<comment type="caution">
    <text evidence="11">The sequence shown here is derived from an EMBL/GenBank/DDBJ whole genome shotgun (WGS) entry which is preliminary data.</text>
</comment>
<dbReference type="SUPFAM" id="SSF56712">
    <property type="entry name" value="Prokaryotic type I DNA topoisomerase"/>
    <property type="match status" value="1"/>
</dbReference>
<reference evidence="11" key="1">
    <citation type="submission" date="2021-02" db="EMBL/GenBank/DDBJ databases">
        <authorList>
            <person name="Dougan E. K."/>
            <person name="Rhodes N."/>
            <person name="Thang M."/>
            <person name="Chan C."/>
        </authorList>
    </citation>
    <scope>NUCLEOTIDE SEQUENCE</scope>
</reference>
<keyword evidence="4 7" id="KW-0799">Topoisomerase</keyword>
<evidence type="ECO:0000256" key="6">
    <source>
        <dbReference type="ARBA" id="ARBA00023235"/>
    </source>
</evidence>
<evidence type="ECO:0000259" key="10">
    <source>
        <dbReference type="PROSITE" id="PS52039"/>
    </source>
</evidence>
<feature type="domain" description="Topo IA-type catalytic" evidence="10">
    <location>
        <begin position="253"/>
        <end position="681"/>
    </location>
</feature>
<dbReference type="FunFam" id="1.10.290.10:FF:000001">
    <property type="entry name" value="DNA topoisomerase"/>
    <property type="match status" value="1"/>
</dbReference>
<keyword evidence="6 7" id="KW-0413">Isomerase</keyword>
<feature type="domain" description="Toprim" evidence="9">
    <location>
        <begin position="92"/>
        <end position="235"/>
    </location>
</feature>
<feature type="compositionally biased region" description="Gly residues" evidence="8">
    <location>
        <begin position="760"/>
        <end position="770"/>
    </location>
</feature>
<name>A0A813LBP9_POLGL</name>
<dbReference type="GO" id="GO:0006310">
    <property type="term" value="P:DNA recombination"/>
    <property type="evidence" value="ECO:0007669"/>
    <property type="project" value="TreeGrafter"/>
</dbReference>
<dbReference type="SMART" id="SM00436">
    <property type="entry name" value="TOP1Bc"/>
    <property type="match status" value="1"/>
</dbReference>
<dbReference type="InterPro" id="IPR023406">
    <property type="entry name" value="Topo_IA_AS"/>
</dbReference>
<evidence type="ECO:0000313" key="12">
    <source>
        <dbReference type="Proteomes" id="UP000626109"/>
    </source>
</evidence>
<dbReference type="SMART" id="SM00437">
    <property type="entry name" value="TOP1Ac"/>
    <property type="match status" value="1"/>
</dbReference>
<evidence type="ECO:0000259" key="9">
    <source>
        <dbReference type="PROSITE" id="PS50880"/>
    </source>
</evidence>
<dbReference type="InterPro" id="IPR003601">
    <property type="entry name" value="Topo_IA_2"/>
</dbReference>
<dbReference type="GO" id="GO:0003677">
    <property type="term" value="F:DNA binding"/>
    <property type="evidence" value="ECO:0007669"/>
    <property type="project" value="UniProtKB-KW"/>
</dbReference>
<dbReference type="Gene3D" id="1.10.460.10">
    <property type="entry name" value="Topoisomerase I, domain 2"/>
    <property type="match status" value="1"/>
</dbReference>
<dbReference type="Pfam" id="PF01751">
    <property type="entry name" value="Toprim"/>
    <property type="match status" value="1"/>
</dbReference>
<dbReference type="Proteomes" id="UP000626109">
    <property type="component" value="Unassembled WGS sequence"/>
</dbReference>
<dbReference type="EC" id="5.6.2.1" evidence="3 7"/>
<dbReference type="AlphaFoldDB" id="A0A813LBP9"/>
<dbReference type="Gene3D" id="3.40.50.140">
    <property type="match status" value="1"/>
</dbReference>
<dbReference type="PROSITE" id="PS00396">
    <property type="entry name" value="TOPO_IA_1"/>
    <property type="match status" value="1"/>
</dbReference>
<dbReference type="PROSITE" id="PS52039">
    <property type="entry name" value="TOPO_IA_2"/>
    <property type="match status" value="1"/>
</dbReference>
<evidence type="ECO:0000256" key="4">
    <source>
        <dbReference type="ARBA" id="ARBA00023029"/>
    </source>
</evidence>
<dbReference type="InterPro" id="IPR000380">
    <property type="entry name" value="Topo_IA"/>
</dbReference>
<gene>
    <name evidence="11" type="ORF">PGLA2088_LOCUS40930</name>
</gene>
<dbReference type="PRINTS" id="PR00417">
    <property type="entry name" value="PRTPISMRASEI"/>
</dbReference>
<accession>A0A813LBP9</accession>
<dbReference type="PANTHER" id="PTHR11390">
    <property type="entry name" value="PROKARYOTIC DNA TOPOISOMERASE"/>
    <property type="match status" value="1"/>
</dbReference>
<comment type="similarity">
    <text evidence="2 7">Belongs to the type IA topoisomerase family.</text>
</comment>
<evidence type="ECO:0000256" key="7">
    <source>
        <dbReference type="RuleBase" id="RU362092"/>
    </source>
</evidence>
<dbReference type="InterPro" id="IPR006171">
    <property type="entry name" value="TOPRIM_dom"/>
</dbReference>
<dbReference type="EMBL" id="CAJNNW010033660">
    <property type="protein sequence ID" value="CAE8719861.1"/>
    <property type="molecule type" value="Genomic_DNA"/>
</dbReference>
<dbReference type="Gene3D" id="1.10.290.10">
    <property type="entry name" value="Topoisomerase I, domain 4"/>
    <property type="match status" value="1"/>
</dbReference>
<dbReference type="InterPro" id="IPR013497">
    <property type="entry name" value="Topo_IA_cen"/>
</dbReference>
<dbReference type="GO" id="GO:0005634">
    <property type="term" value="C:nucleus"/>
    <property type="evidence" value="ECO:0007669"/>
    <property type="project" value="TreeGrafter"/>
</dbReference>
<dbReference type="CDD" id="cd00186">
    <property type="entry name" value="TOP1Ac"/>
    <property type="match status" value="1"/>
</dbReference>
<keyword evidence="5 7" id="KW-0238">DNA-binding</keyword>
<dbReference type="Gene3D" id="2.70.20.10">
    <property type="entry name" value="Topoisomerase I, domain 3"/>
    <property type="match status" value="1"/>
</dbReference>
<dbReference type="CDD" id="cd03362">
    <property type="entry name" value="TOPRIM_TopoIA_TopoIII"/>
    <property type="match status" value="1"/>
</dbReference>
<dbReference type="InterPro" id="IPR034144">
    <property type="entry name" value="TOPRIM_TopoIII"/>
</dbReference>
<dbReference type="Pfam" id="PF01131">
    <property type="entry name" value="Topoisom_bac"/>
    <property type="match status" value="1"/>
</dbReference>
<evidence type="ECO:0000256" key="2">
    <source>
        <dbReference type="ARBA" id="ARBA00009446"/>
    </source>
</evidence>
<feature type="region of interest" description="Disordered" evidence="8">
    <location>
        <begin position="736"/>
        <end position="780"/>
    </location>
</feature>
<evidence type="ECO:0000256" key="8">
    <source>
        <dbReference type="SAM" id="MobiDB-lite"/>
    </source>
</evidence>
<evidence type="ECO:0000256" key="3">
    <source>
        <dbReference type="ARBA" id="ARBA00012891"/>
    </source>
</evidence>
<evidence type="ECO:0000256" key="1">
    <source>
        <dbReference type="ARBA" id="ARBA00000213"/>
    </source>
</evidence>
<dbReference type="SMART" id="SM00493">
    <property type="entry name" value="TOPRIM"/>
    <property type="match status" value="1"/>
</dbReference>
<dbReference type="InterPro" id="IPR013826">
    <property type="entry name" value="Topo_IA_cen_sub3"/>
</dbReference>
<dbReference type="GO" id="GO:0006281">
    <property type="term" value="P:DNA repair"/>
    <property type="evidence" value="ECO:0007669"/>
    <property type="project" value="TreeGrafter"/>
</dbReference>
<proteinExistence type="inferred from homology"/>
<evidence type="ECO:0000313" key="11">
    <source>
        <dbReference type="EMBL" id="CAE8719861.1"/>
    </source>
</evidence>
<dbReference type="InterPro" id="IPR013824">
    <property type="entry name" value="Topo_IA_cen_sub1"/>
</dbReference>
<sequence>MLSTKALSFTQSKPGGILVATTGAHLLCLSILVALIESTKGHVMCSHCAFAPWTKSAKYCTAEFRSQKKPWHLNPHRELFVLGTLMPPREIRVLNVAEKPSVAREITRHLGGANTSRHNSHGVSYSEFPFMLRQVPCKMVVTAVRGHLLEMEFPPEYKTWKAHDPSVLFTAPVHRAPGPNSKDLELMLKDLARQCQWLVLWLDCDREGEAIAFEVLETCQQAAGGRLQVFRAVFSALTHTDITRACNTLRQPDKRMADAVEARQYFDLRAGAAFTRWLSLRYQPLFPELSTQTLSYGPCQFPTLGFVVERYLRIQRFVAEPFWSIRAEVRRGNTDVRFSWRRGRLFDRLAVLALYELCLEEAAGGATVTRVSEDPKTRWRPLPLNTVEMTKLCASKLRISPARCMHVAEGLYQRGYLSYPRTETDRFQPTIDVFGFVQAQTPSSVWGNFARTLTEGGRFTAPRSGPHDDNAHPPIHPVRCAERGELDDESWRVFELVVRHFLAACAPDARGNRTEVEIQVAGEDFATAGVVIADRGWLEVYPYSNWVNDPLPQFHLNEVVALSVLEMTESRTQPPPLLSEADLISAMDRTGIGTDATMHEHISKIQIRKYAIKNADDRLEPCKLGIALIEGVQRFALEEGIDLSKPQMRAEMEQGMAAIVRGEQRQDVFLQGALATVQRCYAALERNAPALDAALGQHFAGRAQVGRVAPIHAAAFSSCRCGASFDLRCHVHGADQAPGVAGADPGPGGRGRGRGRGRGAARGGRAGRAGGRAAPRRREAPAVVRQERFLVCPNGACGLVLPVPSKHTTTLSAYAHICPICQCQVLNVRNAETGRDHRLCPYCFNYVPQDLHPGLAELRCFQCAHTTCPLAGGRSSGGGSGGAAGSGGAGRSGGSSSLTPCGACGGQGSLVLRQNPRWCVQCSRSPACQNTLWLPSCVVAAAVDGLCGTCGPRLQCDVRTLSLRLATGHNAGALLAVGEDTLRGVCIAGCNDTLSRLGG</sequence>
<comment type="catalytic activity">
    <reaction evidence="1 7">
        <text>ATP-independent breakage of single-stranded DNA, followed by passage and rejoining.</text>
        <dbReference type="EC" id="5.6.2.1"/>
    </reaction>
</comment>
<dbReference type="InterPro" id="IPR003602">
    <property type="entry name" value="Topo_IA_DNA-bd_dom"/>
</dbReference>
<comment type="function">
    <text evidence="7">Introduces a single-strand break via transesterification at a target site in duplex DNA. Releases the supercoiling and torsional tension of DNA introduced during the DNA replication and transcription by transiently cleaving and rejoining one strand of the DNA duplex. The scissile phosphodiester is attacked by the catalytic tyrosine of the enzyme, resulting in the formation of a DNA-(5'-phosphotyrosyl)-enzyme intermediate and the expulsion of a 3'-OH DNA strand.</text>
</comment>
<dbReference type="GO" id="GO:0006265">
    <property type="term" value="P:DNA topological change"/>
    <property type="evidence" value="ECO:0007669"/>
    <property type="project" value="InterPro"/>
</dbReference>
<dbReference type="PANTHER" id="PTHR11390:SF21">
    <property type="entry name" value="DNA TOPOISOMERASE 3-ALPHA"/>
    <property type="match status" value="1"/>
</dbReference>
<organism evidence="11 12">
    <name type="scientific">Polarella glacialis</name>
    <name type="common">Dinoflagellate</name>
    <dbReference type="NCBI Taxonomy" id="89957"/>
    <lineage>
        <taxon>Eukaryota</taxon>
        <taxon>Sar</taxon>
        <taxon>Alveolata</taxon>
        <taxon>Dinophyceae</taxon>
        <taxon>Suessiales</taxon>
        <taxon>Suessiaceae</taxon>
        <taxon>Polarella</taxon>
    </lineage>
</organism>
<evidence type="ECO:0000256" key="5">
    <source>
        <dbReference type="ARBA" id="ARBA00023125"/>
    </source>
</evidence>
<dbReference type="InterPro" id="IPR023405">
    <property type="entry name" value="Topo_IA_core_domain"/>
</dbReference>
<protein>
    <recommendedName>
        <fullName evidence="3 7">DNA topoisomerase</fullName>
        <ecNumber evidence="3 7">5.6.2.1</ecNumber>
    </recommendedName>
</protein>
<dbReference type="GO" id="GO:0003917">
    <property type="term" value="F:DNA topoisomerase type I (single strand cut, ATP-independent) activity"/>
    <property type="evidence" value="ECO:0007669"/>
    <property type="project" value="UniProtKB-EC"/>
</dbReference>
<dbReference type="PROSITE" id="PS50880">
    <property type="entry name" value="TOPRIM"/>
    <property type="match status" value="1"/>
</dbReference>
<dbReference type="GO" id="GO:0031422">
    <property type="term" value="C:RecQ family helicase-topoisomerase III complex"/>
    <property type="evidence" value="ECO:0007669"/>
    <property type="project" value="TreeGrafter"/>
</dbReference>
<dbReference type="InterPro" id="IPR013825">
    <property type="entry name" value="Topo_IA_cen_sub2"/>
</dbReference>
<dbReference type="FunFam" id="3.40.50.140:FF:000003">
    <property type="entry name" value="DNA topoisomerase"/>
    <property type="match status" value="1"/>
</dbReference>